<dbReference type="AlphaFoldDB" id="A0A0N4ZD42"/>
<dbReference type="Proteomes" id="UP000038045">
    <property type="component" value="Unplaced"/>
</dbReference>
<dbReference type="WBParaSite" id="PTRK_0000546400.1">
    <property type="protein sequence ID" value="PTRK_0000546400.1"/>
    <property type="gene ID" value="PTRK_0000546400"/>
</dbReference>
<protein>
    <submittedName>
        <fullName evidence="3">Uncharacterized protein</fullName>
    </submittedName>
</protein>
<name>A0A0N4ZD42_PARTI</name>
<keyword evidence="1" id="KW-0472">Membrane</keyword>
<evidence type="ECO:0000256" key="1">
    <source>
        <dbReference type="SAM" id="Phobius"/>
    </source>
</evidence>
<feature type="transmembrane region" description="Helical" evidence="1">
    <location>
        <begin position="60"/>
        <end position="79"/>
    </location>
</feature>
<reference evidence="3" key="1">
    <citation type="submission" date="2017-02" db="UniProtKB">
        <authorList>
            <consortium name="WormBaseParasite"/>
        </authorList>
    </citation>
    <scope>IDENTIFICATION</scope>
</reference>
<evidence type="ECO:0000313" key="2">
    <source>
        <dbReference type="Proteomes" id="UP000038045"/>
    </source>
</evidence>
<accession>A0A0N4ZD42</accession>
<evidence type="ECO:0000313" key="3">
    <source>
        <dbReference type="WBParaSite" id="PTRK_0000546400.1"/>
    </source>
</evidence>
<keyword evidence="1" id="KW-0812">Transmembrane</keyword>
<sequence>MIIIQYKKFIYKNVLFIFMIKLYKTYHKTCFSLPIFYYFFTTSPYHPWSLIIFKKIFSISILYIYIPNISYIYILFFLFN</sequence>
<keyword evidence="1" id="KW-1133">Transmembrane helix</keyword>
<organism evidence="2 3">
    <name type="scientific">Parastrongyloides trichosuri</name>
    <name type="common">Possum-specific nematode worm</name>
    <dbReference type="NCBI Taxonomy" id="131310"/>
    <lineage>
        <taxon>Eukaryota</taxon>
        <taxon>Metazoa</taxon>
        <taxon>Ecdysozoa</taxon>
        <taxon>Nematoda</taxon>
        <taxon>Chromadorea</taxon>
        <taxon>Rhabditida</taxon>
        <taxon>Tylenchina</taxon>
        <taxon>Panagrolaimomorpha</taxon>
        <taxon>Strongyloidoidea</taxon>
        <taxon>Strongyloididae</taxon>
        <taxon>Parastrongyloides</taxon>
    </lineage>
</organism>
<proteinExistence type="predicted"/>
<keyword evidence="2" id="KW-1185">Reference proteome</keyword>